<evidence type="ECO:0000313" key="3">
    <source>
        <dbReference type="Proteomes" id="UP000053858"/>
    </source>
</evidence>
<proteinExistence type="predicted"/>
<feature type="non-terminal residue" evidence="2">
    <location>
        <position position="259"/>
    </location>
</feature>
<keyword evidence="1" id="KW-0175">Coiled coil</keyword>
<gene>
    <name evidence="2" type="ORF">N301_00527</name>
</gene>
<organism evidence="2 3">
    <name type="scientific">Charadrius vociferus</name>
    <name type="common">Killdeer</name>
    <name type="synonym">Aegialitis vocifera</name>
    <dbReference type="NCBI Taxonomy" id="50402"/>
    <lineage>
        <taxon>Eukaryota</taxon>
        <taxon>Metazoa</taxon>
        <taxon>Chordata</taxon>
        <taxon>Craniata</taxon>
        <taxon>Vertebrata</taxon>
        <taxon>Euteleostomi</taxon>
        <taxon>Archelosauria</taxon>
        <taxon>Archosauria</taxon>
        <taxon>Dinosauria</taxon>
        <taxon>Saurischia</taxon>
        <taxon>Theropoda</taxon>
        <taxon>Coelurosauria</taxon>
        <taxon>Aves</taxon>
        <taxon>Neognathae</taxon>
        <taxon>Neoaves</taxon>
        <taxon>Charadriiformes</taxon>
        <taxon>Charadriidae</taxon>
        <taxon>Charadrius</taxon>
    </lineage>
</organism>
<dbReference type="Proteomes" id="UP000053858">
    <property type="component" value="Unassembled WGS sequence"/>
</dbReference>
<name>A0A0A0AF62_CHAVO</name>
<evidence type="ECO:0008006" key="4">
    <source>
        <dbReference type="Google" id="ProtNLM"/>
    </source>
</evidence>
<dbReference type="PANTHER" id="PTHR34251">
    <property type="entry name" value="LEUCINE-, GLUTAMATE- AND LYSINE-RICH PROTEIN 1"/>
    <property type="match status" value="1"/>
</dbReference>
<sequence length="259" mass="30474">MERHVPIHALPEEIRKMSRDETVCKYCGVSYLILHEFKVMEEKVKAMEKEIKFYEGSIEREKGLQAELQSLYQDLEHYRGDNESKTERIKNLTMELKTKQDELKNVKEDLRYFQEEKEAAYKQSQVLRNTLEHHCSTLNKAVSLFPFIRSELDSIKEAISSNLENWAALKEEIFLQIKTVSKEALTVCMIFFFFSPPQIPKLNQRLAKSQRENECLQEKVKHLTVVADTVELKTQQLQTSLQQGNELQSRCRELQKETL</sequence>
<accession>A0A0A0AF62</accession>
<dbReference type="InterPro" id="IPR038799">
    <property type="entry name" value="LEKR1"/>
</dbReference>
<evidence type="ECO:0000313" key="2">
    <source>
        <dbReference type="EMBL" id="KGL92791.1"/>
    </source>
</evidence>
<dbReference type="SUPFAM" id="SSF58100">
    <property type="entry name" value="Bacterial hemolysins"/>
    <property type="match status" value="1"/>
</dbReference>
<evidence type="ECO:0000256" key="1">
    <source>
        <dbReference type="SAM" id="Coils"/>
    </source>
</evidence>
<feature type="coiled-coil region" evidence="1">
    <location>
        <begin position="37"/>
        <end position="123"/>
    </location>
</feature>
<dbReference type="STRING" id="50402.A0A0A0AF62"/>
<dbReference type="PANTHER" id="PTHR34251:SF1">
    <property type="entry name" value="LEUCINE, GLUTAMATE AND LYSINE RICH 1"/>
    <property type="match status" value="1"/>
</dbReference>
<dbReference type="AlphaFoldDB" id="A0A0A0AF62"/>
<feature type="coiled-coil region" evidence="1">
    <location>
        <begin position="199"/>
        <end position="257"/>
    </location>
</feature>
<protein>
    <recommendedName>
        <fullName evidence="4">Leucine-, glutamate-and lysine-rich protein 1</fullName>
    </recommendedName>
</protein>
<dbReference type="EMBL" id="KL871660">
    <property type="protein sequence ID" value="KGL92791.1"/>
    <property type="molecule type" value="Genomic_DNA"/>
</dbReference>
<reference evidence="3" key="1">
    <citation type="journal article" date="2014" name="Science">
        <title>Comparative genomics reveals insights into avian genome evolution and adaptation.</title>
        <authorList>
            <consortium name="Avian Genome Consortium"/>
            <person name="Zhang G."/>
            <person name="Li C."/>
            <person name="Li Q."/>
            <person name="Li B."/>
            <person name="Larkin D.M."/>
            <person name="Lee C."/>
            <person name="Storz J.F."/>
            <person name="Antunes A."/>
            <person name="Greenwold M.J."/>
            <person name="Meredith R.W."/>
            <person name="Odeen A."/>
            <person name="Cui J."/>
            <person name="Zhou Q."/>
            <person name="Xu L."/>
            <person name="Pan H."/>
            <person name="Wang Z."/>
            <person name="Jin L."/>
            <person name="Zhang P."/>
            <person name="Hu H."/>
            <person name="Yang W."/>
            <person name="Hu J."/>
            <person name="Xiao J."/>
            <person name="Yang Z."/>
            <person name="Liu Y."/>
            <person name="Xie Q."/>
            <person name="Yu H."/>
            <person name="Lian J."/>
            <person name="Wen P."/>
            <person name="Zhang F."/>
            <person name="Li H."/>
            <person name="Zeng Y."/>
            <person name="Xiong Z."/>
            <person name="Liu S."/>
            <person name="Zhou L."/>
            <person name="Huang Z."/>
            <person name="An N."/>
            <person name="Wang J."/>
            <person name="Zheng Q."/>
            <person name="Xiong Y."/>
            <person name="Wang G."/>
            <person name="Wang B."/>
            <person name="Wang J."/>
            <person name="Fan Y."/>
            <person name="da Fonseca R.R."/>
            <person name="Alfaro-Nunez A."/>
            <person name="Schubert M."/>
            <person name="Orlando L."/>
            <person name="Mourier T."/>
            <person name="Howard J.T."/>
            <person name="Ganapathy G."/>
            <person name="Pfenning A."/>
            <person name="Whitney O."/>
            <person name="Rivas M.V."/>
            <person name="Hara E."/>
            <person name="Smith J."/>
            <person name="Farre M."/>
            <person name="Narayan J."/>
            <person name="Slavov G."/>
            <person name="Romanov M.N."/>
            <person name="Borges R."/>
            <person name="Machado J.P."/>
            <person name="Khan I."/>
            <person name="Springer M.S."/>
            <person name="Gatesy J."/>
            <person name="Hoffmann F.G."/>
            <person name="Opazo J.C."/>
            <person name="Hastad O."/>
            <person name="Sawyer R.H."/>
            <person name="Kim H."/>
            <person name="Kim K.W."/>
            <person name="Kim H.J."/>
            <person name="Cho S."/>
            <person name="Li N."/>
            <person name="Huang Y."/>
            <person name="Bruford M.W."/>
            <person name="Zhan X."/>
            <person name="Dixon A."/>
            <person name="Bertelsen M.F."/>
            <person name="Derryberry E."/>
            <person name="Warren W."/>
            <person name="Wilson R.K."/>
            <person name="Li S."/>
            <person name="Ray D.A."/>
            <person name="Green R.E."/>
            <person name="O'Brien S.J."/>
            <person name="Griffin D."/>
            <person name="Johnson W.E."/>
            <person name="Haussler D."/>
            <person name="Ryder O.A."/>
            <person name="Willerslev E."/>
            <person name="Graves G.R."/>
            <person name="Alstrom P."/>
            <person name="Fjeldsa J."/>
            <person name="Mindell D.P."/>
            <person name="Edwards S.V."/>
            <person name="Braun E.L."/>
            <person name="Rahbek C."/>
            <person name="Burt D.W."/>
            <person name="Houde P."/>
            <person name="Zhang Y."/>
            <person name="Yang H."/>
            <person name="Wang J."/>
            <person name="Jarvis E.D."/>
            <person name="Gilbert M.T."/>
            <person name="Wang J."/>
        </authorList>
    </citation>
    <scope>NUCLEOTIDE SEQUENCE [LARGE SCALE GENOMIC DNA]</scope>
</reference>
<keyword evidence="3" id="KW-1185">Reference proteome</keyword>